<sequence>MTGGHGNIFGRIADGPDEVLKAVREQIHAGSDVIKLMATGGMMTPRVNPEDAHYTEEELRIGVNEGHRFQRTCASHAQGAEGILNAVRAGMDSIEHGVFMTQECKDAMLEQGTFLVPTLSAVNNIYLNRDNGIPEFIVEKTIRARERHHQSIKMFYKAGGKIAMGTDAGTPFNLHGDNSQELQFMTDLGISNSDALRFSTANAADLMGLEDRGQIQEGFFADLLIVSGNPVEDISAIVNQENHLCVVKNGVQVQKLV</sequence>
<dbReference type="InterPro" id="IPR006680">
    <property type="entry name" value="Amidohydro-rel"/>
</dbReference>
<dbReference type="InterPro" id="IPR011059">
    <property type="entry name" value="Metal-dep_hydrolase_composite"/>
</dbReference>
<dbReference type="SUPFAM" id="SSF51338">
    <property type="entry name" value="Composite domain of metallo-dependent hydrolases"/>
    <property type="match status" value="1"/>
</dbReference>
<dbReference type="AlphaFoldDB" id="A0A382PE92"/>
<evidence type="ECO:0000313" key="2">
    <source>
        <dbReference type="EMBL" id="SVC70201.1"/>
    </source>
</evidence>
<proteinExistence type="predicted"/>
<dbReference type="Gene3D" id="3.20.20.140">
    <property type="entry name" value="Metal-dependent hydrolases"/>
    <property type="match status" value="1"/>
</dbReference>
<dbReference type="CDD" id="cd01299">
    <property type="entry name" value="Met_dep_hydrolase_A"/>
    <property type="match status" value="1"/>
</dbReference>
<dbReference type="InterPro" id="IPR051781">
    <property type="entry name" value="Metallo-dep_Hydrolase"/>
</dbReference>
<dbReference type="SUPFAM" id="SSF51556">
    <property type="entry name" value="Metallo-dependent hydrolases"/>
    <property type="match status" value="1"/>
</dbReference>
<dbReference type="PANTHER" id="PTHR43135:SF3">
    <property type="entry name" value="ALPHA-D-RIBOSE 1-METHYLPHOSPHONATE 5-TRIPHOSPHATE DIPHOSPHATASE"/>
    <property type="match status" value="1"/>
</dbReference>
<protein>
    <recommendedName>
        <fullName evidence="1">Amidohydrolase-related domain-containing protein</fullName>
    </recommendedName>
</protein>
<feature type="domain" description="Amidohydrolase-related" evidence="1">
    <location>
        <begin position="14"/>
        <end position="253"/>
    </location>
</feature>
<dbReference type="PANTHER" id="PTHR43135">
    <property type="entry name" value="ALPHA-D-RIBOSE 1-METHYLPHOSPHONATE 5-TRIPHOSPHATE DIPHOSPHATASE"/>
    <property type="match status" value="1"/>
</dbReference>
<dbReference type="EMBL" id="UINC01105909">
    <property type="protein sequence ID" value="SVC70201.1"/>
    <property type="molecule type" value="Genomic_DNA"/>
</dbReference>
<organism evidence="2">
    <name type="scientific">marine metagenome</name>
    <dbReference type="NCBI Taxonomy" id="408172"/>
    <lineage>
        <taxon>unclassified sequences</taxon>
        <taxon>metagenomes</taxon>
        <taxon>ecological metagenomes</taxon>
    </lineage>
</organism>
<evidence type="ECO:0000259" key="1">
    <source>
        <dbReference type="Pfam" id="PF01979"/>
    </source>
</evidence>
<dbReference type="GO" id="GO:0016810">
    <property type="term" value="F:hydrolase activity, acting on carbon-nitrogen (but not peptide) bonds"/>
    <property type="evidence" value="ECO:0007669"/>
    <property type="project" value="InterPro"/>
</dbReference>
<dbReference type="Gene3D" id="2.30.40.10">
    <property type="entry name" value="Urease, subunit C, domain 1"/>
    <property type="match status" value="1"/>
</dbReference>
<dbReference type="InterPro" id="IPR057744">
    <property type="entry name" value="OTAase-like"/>
</dbReference>
<gene>
    <name evidence="2" type="ORF">METZ01_LOCUS323055</name>
</gene>
<accession>A0A382PE92</accession>
<dbReference type="InterPro" id="IPR032466">
    <property type="entry name" value="Metal_Hydrolase"/>
</dbReference>
<dbReference type="Pfam" id="PF01979">
    <property type="entry name" value="Amidohydro_1"/>
    <property type="match status" value="1"/>
</dbReference>
<reference evidence="2" key="1">
    <citation type="submission" date="2018-05" db="EMBL/GenBank/DDBJ databases">
        <authorList>
            <person name="Lanie J.A."/>
            <person name="Ng W.-L."/>
            <person name="Kazmierczak K.M."/>
            <person name="Andrzejewski T.M."/>
            <person name="Davidsen T.M."/>
            <person name="Wayne K.J."/>
            <person name="Tettelin H."/>
            <person name="Glass J.I."/>
            <person name="Rusch D."/>
            <person name="Podicherti R."/>
            <person name="Tsui H.-C.T."/>
            <person name="Winkler M.E."/>
        </authorList>
    </citation>
    <scope>NUCLEOTIDE SEQUENCE</scope>
</reference>
<name>A0A382PE92_9ZZZZ</name>